<evidence type="ECO:0000259" key="3">
    <source>
        <dbReference type="PROSITE" id="PS51721"/>
    </source>
</evidence>
<dbReference type="PANTHER" id="PTHR45782">
    <property type="entry name" value="MITOCHONDRIAL RIBOSOME-ASSOCIATED GTPASE 1"/>
    <property type="match status" value="1"/>
</dbReference>
<name>A0ABY8MGV5_9SPIO</name>
<dbReference type="SUPFAM" id="SSF52540">
    <property type="entry name" value="P-loop containing nucleoside triphosphate hydrolases"/>
    <property type="match status" value="2"/>
</dbReference>
<dbReference type="NCBIfam" id="TIGR03596">
    <property type="entry name" value="GTPase_YlqF"/>
    <property type="match status" value="1"/>
</dbReference>
<reference evidence="4 5" key="1">
    <citation type="submission" date="2023-04" db="EMBL/GenBank/DDBJ databases">
        <title>Spirochaete genome identified in red abalone sample constitutes a novel genus.</title>
        <authorList>
            <person name="Sharma S.P."/>
            <person name="Purcell C.M."/>
            <person name="Hyde J.R."/>
            <person name="Severin A.J."/>
        </authorList>
    </citation>
    <scope>NUCLEOTIDE SEQUENCE [LARGE SCALE GENOMIC DNA]</scope>
    <source>
        <strain evidence="4 5">SP-2023</strain>
    </source>
</reference>
<dbReference type="Proteomes" id="UP001228690">
    <property type="component" value="Chromosome"/>
</dbReference>
<organism evidence="4 5">
    <name type="scientific">Candidatus Haliotispira prima</name>
    <dbReference type="NCBI Taxonomy" id="3034016"/>
    <lineage>
        <taxon>Bacteria</taxon>
        <taxon>Pseudomonadati</taxon>
        <taxon>Spirochaetota</taxon>
        <taxon>Spirochaetia</taxon>
        <taxon>Spirochaetales</taxon>
        <taxon>Spirochaetaceae</taxon>
        <taxon>Candidatus Haliotispira</taxon>
    </lineage>
</organism>
<dbReference type="InterPro" id="IPR023179">
    <property type="entry name" value="GTP-bd_ortho_bundle_sf"/>
</dbReference>
<sequence length="352" mass="39477">MAKINWFPGHMNKAAGQIKSALNQADFVVELRDARAPQASANPLLDELIAEKPRLIVLNKADLADPEQNQAWQRYFTGNGSKVICLSFARKQQQNKQKLLEALQKNFGGQKKKGPKGAEWCRASRGLVIGIPNVGKSTLINSLLGRQKLQTEDRAGVTRQVSLIRLNEGYSLFDSPGMLWPNLEDQDSAARLTLMGSLKDQVVEEEQLLCYLVRELELLYPKLIESHYALPQPGCTELRRLLETIASEVCGEYPVGEGYSLQGEERDVVALDALSSMPYHVELCNAEPAEPYNVELYRVIDSLGHRLQCLAKGGKVDYRRLLSRLLRDFQQGRLGRLSLEHPLGQPHNHSQK</sequence>
<dbReference type="InterPro" id="IPR019991">
    <property type="entry name" value="GTP-bd_ribosome_bgen"/>
</dbReference>
<evidence type="ECO:0000256" key="1">
    <source>
        <dbReference type="ARBA" id="ARBA00022741"/>
    </source>
</evidence>
<dbReference type="InterPro" id="IPR027417">
    <property type="entry name" value="P-loop_NTPase"/>
</dbReference>
<keyword evidence="2" id="KW-0342">GTP-binding</keyword>
<dbReference type="EMBL" id="CP123443">
    <property type="protein sequence ID" value="WGK69242.1"/>
    <property type="molecule type" value="Genomic_DNA"/>
</dbReference>
<dbReference type="Gene3D" id="3.40.50.300">
    <property type="entry name" value="P-loop containing nucleotide triphosphate hydrolases"/>
    <property type="match status" value="1"/>
</dbReference>
<dbReference type="InterPro" id="IPR006073">
    <property type="entry name" value="GTP-bd"/>
</dbReference>
<proteinExistence type="predicted"/>
<dbReference type="PANTHER" id="PTHR45782:SF4">
    <property type="entry name" value="MITOCHONDRIAL RIBOSOME-ASSOCIATED GTPASE 1"/>
    <property type="match status" value="1"/>
</dbReference>
<dbReference type="Pfam" id="PF01926">
    <property type="entry name" value="MMR_HSR1"/>
    <property type="match status" value="1"/>
</dbReference>
<accession>A0ABY8MGV5</accession>
<dbReference type="CDD" id="cd01856">
    <property type="entry name" value="YlqF"/>
    <property type="match status" value="1"/>
</dbReference>
<dbReference type="RefSeq" id="WP_326927430.1">
    <property type="nucleotide sequence ID" value="NZ_CP123443.1"/>
</dbReference>
<gene>
    <name evidence="4" type="primary">ylqF</name>
    <name evidence="4" type="ORF">P0082_12320</name>
</gene>
<feature type="domain" description="CP-type G" evidence="3">
    <location>
        <begin position="15"/>
        <end position="181"/>
    </location>
</feature>
<evidence type="ECO:0000256" key="2">
    <source>
        <dbReference type="ARBA" id="ARBA00023134"/>
    </source>
</evidence>
<keyword evidence="5" id="KW-1185">Reference proteome</keyword>
<dbReference type="Gene3D" id="1.10.1580.10">
    <property type="match status" value="2"/>
</dbReference>
<dbReference type="InterPro" id="IPR030378">
    <property type="entry name" value="G_CP_dom"/>
</dbReference>
<keyword evidence="1" id="KW-0547">Nucleotide-binding</keyword>
<protein>
    <submittedName>
        <fullName evidence="4">Ribosome biogenesis GTPase YlqF</fullName>
    </submittedName>
</protein>
<evidence type="ECO:0000313" key="5">
    <source>
        <dbReference type="Proteomes" id="UP001228690"/>
    </source>
</evidence>
<dbReference type="PROSITE" id="PS51721">
    <property type="entry name" value="G_CP"/>
    <property type="match status" value="1"/>
</dbReference>
<evidence type="ECO:0000313" key="4">
    <source>
        <dbReference type="EMBL" id="WGK69242.1"/>
    </source>
</evidence>